<reference evidence="2" key="1">
    <citation type="submission" date="2020-06" db="EMBL/GenBank/DDBJ databases">
        <authorList>
            <consortium name="Plant Systems Biology data submission"/>
        </authorList>
    </citation>
    <scope>NUCLEOTIDE SEQUENCE</scope>
    <source>
        <strain evidence="2">D6</strain>
    </source>
</reference>
<evidence type="ECO:0000313" key="3">
    <source>
        <dbReference type="Proteomes" id="UP001153069"/>
    </source>
</evidence>
<gene>
    <name evidence="2" type="ORF">SEMRO_1167_G248390.1</name>
</gene>
<name>A0A9N8EMA3_9STRA</name>
<accession>A0A9N8EMA3</accession>
<organism evidence="2 3">
    <name type="scientific">Seminavis robusta</name>
    <dbReference type="NCBI Taxonomy" id="568900"/>
    <lineage>
        <taxon>Eukaryota</taxon>
        <taxon>Sar</taxon>
        <taxon>Stramenopiles</taxon>
        <taxon>Ochrophyta</taxon>
        <taxon>Bacillariophyta</taxon>
        <taxon>Bacillariophyceae</taxon>
        <taxon>Bacillariophycidae</taxon>
        <taxon>Naviculales</taxon>
        <taxon>Naviculaceae</taxon>
        <taxon>Seminavis</taxon>
    </lineage>
</organism>
<feature type="region of interest" description="Disordered" evidence="1">
    <location>
        <begin position="1"/>
        <end position="35"/>
    </location>
</feature>
<dbReference type="EMBL" id="CAICTM010001165">
    <property type="protein sequence ID" value="CAB9521135.1"/>
    <property type="molecule type" value="Genomic_DNA"/>
</dbReference>
<dbReference type="SUPFAM" id="SSF52047">
    <property type="entry name" value="RNI-like"/>
    <property type="match status" value="1"/>
</dbReference>
<proteinExistence type="predicted"/>
<keyword evidence="3" id="KW-1185">Reference proteome</keyword>
<dbReference type="AlphaFoldDB" id="A0A9N8EMA3"/>
<protein>
    <submittedName>
        <fullName evidence="2">Uncharacterized protein</fullName>
    </submittedName>
</protein>
<dbReference type="Proteomes" id="UP001153069">
    <property type="component" value="Unassembled WGS sequence"/>
</dbReference>
<evidence type="ECO:0000313" key="2">
    <source>
        <dbReference type="EMBL" id="CAB9521135.1"/>
    </source>
</evidence>
<evidence type="ECO:0000256" key="1">
    <source>
        <dbReference type="SAM" id="MobiDB-lite"/>
    </source>
</evidence>
<sequence>MTIASDKQQDSLVATARPECELPAAHRPGRRGPRKALKAARLLMARRKLGAIIRDETPQQEPSMSHPLSNDLELNPPRYLHLLRQNPVLARDRFRRTVGLWGDEFSIYPLVFTIEIGASLEIIREVFEMNPEALSQPVSPLEGDYPLHLACSQLSKSSVPVVIFLAQAYADAVKMPDLDDFLPLHRLLRRPQRCVTLHEVHTLLDIFPQSMKVECVFGLPLLLALNCEQTKRDVLHCLIARFPKDVTDLQLGERVVTPLNNDNARRQRGELISRRRMYGSMTLEHARLISKIFPQIRTLCCTPQQWSERAFVHFMVELYHQNELLELDLHLPPNLLSRDDFACSTIQQLLRQNKSLQRLAIDFGAPDHAFSSTPDLSGTERCLHYLGMGLCQNQTLRSCHVAKNLITSFEAQVFTKALWKPLTKVLVEQNATLECICIPHVEKEAELPLEGQRVQFWTRLNRFGRAKARNPRVTLNDFVDVVIAAVTTNRNADGDCSCYGELTKLQLQNVLFGLLQECPSRWSYCHL</sequence>
<comment type="caution">
    <text evidence="2">The sequence shown here is derived from an EMBL/GenBank/DDBJ whole genome shotgun (WGS) entry which is preliminary data.</text>
</comment>